<evidence type="ECO:0000313" key="3">
    <source>
        <dbReference type="EMBL" id="KUL29268.1"/>
    </source>
</evidence>
<protein>
    <recommendedName>
        <fullName evidence="2">FAD-binding domain-containing protein</fullName>
    </recommendedName>
</protein>
<dbReference type="InterPro" id="IPR002938">
    <property type="entry name" value="FAD-bd"/>
</dbReference>
<dbReference type="Proteomes" id="UP000053244">
    <property type="component" value="Unassembled WGS sequence"/>
</dbReference>
<organism evidence="3 4">
    <name type="scientific">Actinoplanes awajinensis subsp. mycoplanecinus</name>
    <dbReference type="NCBI Taxonomy" id="135947"/>
    <lineage>
        <taxon>Bacteria</taxon>
        <taxon>Bacillati</taxon>
        <taxon>Actinomycetota</taxon>
        <taxon>Actinomycetes</taxon>
        <taxon>Micromonosporales</taxon>
        <taxon>Micromonosporaceae</taxon>
        <taxon>Actinoplanes</taxon>
    </lineage>
</organism>
<dbReference type="RefSeq" id="WP_067697951.1">
    <property type="nucleotide sequence ID" value="NZ_LLZH01000281.1"/>
</dbReference>
<dbReference type="SUPFAM" id="SSF51905">
    <property type="entry name" value="FAD/NAD(P)-binding domain"/>
    <property type="match status" value="1"/>
</dbReference>
<evidence type="ECO:0000259" key="2">
    <source>
        <dbReference type="Pfam" id="PF01494"/>
    </source>
</evidence>
<reference evidence="3 4" key="1">
    <citation type="submission" date="2015-10" db="EMBL/GenBank/DDBJ databases">
        <authorList>
            <person name="Gilbert D.G."/>
        </authorList>
    </citation>
    <scope>NUCLEOTIDE SEQUENCE [LARGE SCALE GENOMIC DNA]</scope>
    <source>
        <strain evidence="3 4">NRRL B-16712</strain>
    </source>
</reference>
<dbReference type="AlphaFoldDB" id="A0A101JMB4"/>
<evidence type="ECO:0000256" key="1">
    <source>
        <dbReference type="SAM" id="MobiDB-lite"/>
    </source>
</evidence>
<gene>
    <name evidence="3" type="ORF">ADL15_29370</name>
</gene>
<feature type="compositionally biased region" description="Low complexity" evidence="1">
    <location>
        <begin position="48"/>
        <end position="59"/>
    </location>
</feature>
<dbReference type="Gene3D" id="3.50.50.60">
    <property type="entry name" value="FAD/NAD(P)-binding domain"/>
    <property type="match status" value="1"/>
</dbReference>
<accession>A0A101JMB4</accession>
<dbReference type="InterPro" id="IPR036188">
    <property type="entry name" value="FAD/NAD-bd_sf"/>
</dbReference>
<feature type="domain" description="FAD-binding" evidence="2">
    <location>
        <begin position="3"/>
        <end position="50"/>
    </location>
</feature>
<evidence type="ECO:0000313" key="4">
    <source>
        <dbReference type="Proteomes" id="UP000053244"/>
    </source>
</evidence>
<comment type="caution">
    <text evidence="3">The sequence shown here is derived from an EMBL/GenBank/DDBJ whole genome shotgun (WGS) entry which is preliminary data.</text>
</comment>
<dbReference type="GO" id="GO:0071949">
    <property type="term" value="F:FAD binding"/>
    <property type="evidence" value="ECO:0007669"/>
    <property type="project" value="InterPro"/>
</dbReference>
<keyword evidence="4" id="KW-1185">Reference proteome</keyword>
<name>A0A101JMB4_9ACTN</name>
<dbReference type="EMBL" id="LLZH01000281">
    <property type="protein sequence ID" value="KUL29268.1"/>
    <property type="molecule type" value="Genomic_DNA"/>
</dbReference>
<feature type="region of interest" description="Disordered" evidence="1">
    <location>
        <begin position="45"/>
        <end position="69"/>
    </location>
</feature>
<proteinExistence type="predicted"/>
<sequence length="69" mass="7300">MNYDVIVAGAGPTGLMLAGELALGGARVLVLERLAERTGQSKALNLQPRSAPRSATARRWTLSVRTRPG</sequence>
<dbReference type="Pfam" id="PF01494">
    <property type="entry name" value="FAD_binding_3"/>
    <property type="match status" value="1"/>
</dbReference>